<evidence type="ECO:0000313" key="2">
    <source>
        <dbReference type="EMBL" id="KAJ8315962.1"/>
    </source>
</evidence>
<dbReference type="EMBL" id="JARBDR010000328">
    <property type="protein sequence ID" value="KAJ8315962.1"/>
    <property type="molecule type" value="Genomic_DNA"/>
</dbReference>
<gene>
    <name evidence="2" type="ORF">KUTeg_005976</name>
</gene>
<sequence>MCITASKAIISRCAPVLHFYELRDKVSDDIVVPALVFKTVQSIPNLKFLNLTSNSLDNDSLPSSKEVPSVPNEYKEDVRRQFIVARLPNIKKLNGSSVKTEEREGAERAFVRYYMDKEEKPQRYYELESVYGRLDPLAEVKMRDTSVLNMKVTCEDKEEFMDVNIQQTVRQFKKLLQNFVGLPPSKFKLIHQEMLDGQLLHEWCLNDGRTLSTCNIREGDQFAVVFSNIRNAKVTFC</sequence>
<dbReference type="SMART" id="SM00213">
    <property type="entry name" value="UBQ"/>
    <property type="match status" value="1"/>
</dbReference>
<evidence type="ECO:0000259" key="1">
    <source>
        <dbReference type="PROSITE" id="PS50053"/>
    </source>
</evidence>
<feature type="domain" description="Ubiquitin-like" evidence="1">
    <location>
        <begin position="148"/>
        <end position="225"/>
    </location>
</feature>
<comment type="caution">
    <text evidence="2">The sequence shown here is derived from an EMBL/GenBank/DDBJ whole genome shotgun (WGS) entry which is preliminary data.</text>
</comment>
<dbReference type="InterPro" id="IPR029071">
    <property type="entry name" value="Ubiquitin-like_domsf"/>
</dbReference>
<dbReference type="Gene3D" id="3.10.20.90">
    <property type="entry name" value="Phosphatidylinositol 3-kinase Catalytic Subunit, Chain A, domain 1"/>
    <property type="match status" value="1"/>
</dbReference>
<dbReference type="InterPro" id="IPR000626">
    <property type="entry name" value="Ubiquitin-like_dom"/>
</dbReference>
<dbReference type="Gene3D" id="3.80.10.10">
    <property type="entry name" value="Ribonuclease Inhibitor"/>
    <property type="match status" value="1"/>
</dbReference>
<dbReference type="Proteomes" id="UP001217089">
    <property type="component" value="Unassembled WGS sequence"/>
</dbReference>
<name>A0ABQ9FHG2_TEGGR</name>
<protein>
    <recommendedName>
        <fullName evidence="1">Ubiquitin-like domain-containing protein</fullName>
    </recommendedName>
</protein>
<accession>A0ABQ9FHG2</accession>
<dbReference type="SUPFAM" id="SSF54236">
    <property type="entry name" value="Ubiquitin-like"/>
    <property type="match status" value="1"/>
</dbReference>
<reference evidence="2 3" key="1">
    <citation type="submission" date="2022-12" db="EMBL/GenBank/DDBJ databases">
        <title>Chromosome-level genome of Tegillarca granosa.</title>
        <authorList>
            <person name="Kim J."/>
        </authorList>
    </citation>
    <scope>NUCLEOTIDE SEQUENCE [LARGE SCALE GENOMIC DNA]</scope>
    <source>
        <strain evidence="2">Teg-2019</strain>
        <tissue evidence="2">Adductor muscle</tissue>
    </source>
</reference>
<proteinExistence type="predicted"/>
<keyword evidence="3" id="KW-1185">Reference proteome</keyword>
<evidence type="ECO:0000313" key="3">
    <source>
        <dbReference type="Proteomes" id="UP001217089"/>
    </source>
</evidence>
<dbReference type="PROSITE" id="PS50053">
    <property type="entry name" value="UBIQUITIN_2"/>
    <property type="match status" value="1"/>
</dbReference>
<dbReference type="InterPro" id="IPR032675">
    <property type="entry name" value="LRR_dom_sf"/>
</dbReference>
<dbReference type="Pfam" id="PF00240">
    <property type="entry name" value="ubiquitin"/>
    <property type="match status" value="1"/>
</dbReference>
<organism evidence="2 3">
    <name type="scientific">Tegillarca granosa</name>
    <name type="common">Malaysian cockle</name>
    <name type="synonym">Anadara granosa</name>
    <dbReference type="NCBI Taxonomy" id="220873"/>
    <lineage>
        <taxon>Eukaryota</taxon>
        <taxon>Metazoa</taxon>
        <taxon>Spiralia</taxon>
        <taxon>Lophotrochozoa</taxon>
        <taxon>Mollusca</taxon>
        <taxon>Bivalvia</taxon>
        <taxon>Autobranchia</taxon>
        <taxon>Pteriomorphia</taxon>
        <taxon>Arcoida</taxon>
        <taxon>Arcoidea</taxon>
        <taxon>Arcidae</taxon>
        <taxon>Tegillarca</taxon>
    </lineage>
</organism>